<dbReference type="PANTHER" id="PTHR34136:SF1">
    <property type="entry name" value="UDP-N-ACETYL-D-MANNOSAMINURONIC ACID TRANSFERASE"/>
    <property type="match status" value="1"/>
</dbReference>
<dbReference type="AlphaFoldDB" id="A0A2M6XBH7"/>
<dbReference type="CDD" id="cd06533">
    <property type="entry name" value="Glyco_transf_WecG_TagA"/>
    <property type="match status" value="1"/>
</dbReference>
<dbReference type="PANTHER" id="PTHR34136">
    <property type="match status" value="1"/>
</dbReference>
<accession>A0A2M6XBH7</accession>
<reference evidence="4" key="1">
    <citation type="submission" date="2017-09" db="EMBL/GenBank/DDBJ databases">
        <title>Depth-based differentiation of microbial function through sediment-hosted aquifers and enrichment of novel symbionts in the deep terrestrial subsurface.</title>
        <authorList>
            <person name="Probst A.J."/>
            <person name="Ladd B."/>
            <person name="Jarett J.K."/>
            <person name="Geller-Mcgrath D.E."/>
            <person name="Sieber C.M.K."/>
            <person name="Emerson J.B."/>
            <person name="Anantharaman K."/>
            <person name="Thomas B.C."/>
            <person name="Malmstrom R."/>
            <person name="Stieglmeier M."/>
            <person name="Klingl A."/>
            <person name="Woyke T."/>
            <person name="Ryan C.M."/>
            <person name="Banfield J.F."/>
        </authorList>
    </citation>
    <scope>NUCLEOTIDE SEQUENCE [LARGE SCALE GENOMIC DNA]</scope>
</reference>
<dbReference type="InterPro" id="IPR004629">
    <property type="entry name" value="WecG_TagA_CpsF"/>
</dbReference>
<organism evidence="3 4">
    <name type="scientific">Candidatus Shapirobacteria bacterium CG09_land_8_20_14_0_10_49_15</name>
    <dbReference type="NCBI Taxonomy" id="1974482"/>
    <lineage>
        <taxon>Bacteria</taxon>
        <taxon>Candidatus Shapironibacteriota</taxon>
    </lineage>
</organism>
<dbReference type="GO" id="GO:0016758">
    <property type="term" value="F:hexosyltransferase activity"/>
    <property type="evidence" value="ECO:0007669"/>
    <property type="project" value="TreeGrafter"/>
</dbReference>
<dbReference type="Pfam" id="PF03808">
    <property type="entry name" value="Glyco_tran_WecG"/>
    <property type="match status" value="2"/>
</dbReference>
<dbReference type="EMBL" id="PEZK01000010">
    <property type="protein sequence ID" value="PIU02365.1"/>
    <property type="molecule type" value="Genomic_DNA"/>
</dbReference>
<dbReference type="Proteomes" id="UP000231214">
    <property type="component" value="Unassembled WGS sequence"/>
</dbReference>
<comment type="caution">
    <text evidence="3">The sequence shown here is derived from an EMBL/GenBank/DDBJ whole genome shotgun (WGS) entry which is preliminary data.</text>
</comment>
<evidence type="ECO:0000256" key="2">
    <source>
        <dbReference type="ARBA" id="ARBA00022679"/>
    </source>
</evidence>
<gene>
    <name evidence="3" type="ORF">COT66_00580</name>
</gene>
<evidence type="ECO:0000313" key="3">
    <source>
        <dbReference type="EMBL" id="PIU02365.1"/>
    </source>
</evidence>
<name>A0A2M6XBH7_9BACT</name>
<evidence type="ECO:0000313" key="4">
    <source>
        <dbReference type="Proteomes" id="UP000231214"/>
    </source>
</evidence>
<keyword evidence="2" id="KW-0808">Transferase</keyword>
<protein>
    <recommendedName>
        <fullName evidence="5">Glycosyltransferase</fullName>
    </recommendedName>
</protein>
<evidence type="ECO:0008006" key="5">
    <source>
        <dbReference type="Google" id="ProtNLM"/>
    </source>
</evidence>
<keyword evidence="1" id="KW-0328">Glycosyltransferase</keyword>
<dbReference type="NCBIfam" id="TIGR00696">
    <property type="entry name" value="wecG_tagA_cpsF"/>
    <property type="match status" value="1"/>
</dbReference>
<evidence type="ECO:0000256" key="1">
    <source>
        <dbReference type="ARBA" id="ARBA00022676"/>
    </source>
</evidence>
<sequence length="245" mass="27189">MIVKKDLNRAKILGVFLDSSRSRRLIQEVSRAIKRGQKLFMTTPNPEFLVLAYQKSWFKDILNQADLSIPDGVGLILASWFLQTRPRLGQRTTGADLVARLLRQADENGWRVGVVGARAGDSQQAAVLLTRLQQKYPGAKISANSLGGDLVLACQGMGEQEKWAVQAMSQAKSGVFIGIGGSLDFLTGFARRAPAGLRKLGLEWAWRFVQRPTRHARRLWRACVVFPWLILKEKFSASGKLQAAS</sequence>
<proteinExistence type="predicted"/>